<dbReference type="GO" id="GO:0004175">
    <property type="term" value="F:endopeptidase activity"/>
    <property type="evidence" value="ECO:0007669"/>
    <property type="project" value="UniProtKB-ARBA"/>
</dbReference>
<sequence>MRGGARAGAADPAAGAWLATPPGGGVLTAQVAVLTASYGLAPLAAWLLLRLCARVEGVSWRSYLGPASGRRAVAVLITTALPVAAVTAAASWGAWWSGLDAGRPVLGGAGGLPLLLVLFYGLARAFVLQGIQEEWWFRGFAFVDVRRHPWFTLAATTVAFTVLHLTSSGGQQSGAERVLYLALPLGMGLWAGVERWCSGTVWAAVGVHGGIHTGLLVPALLGWPQGPASWVVLGVTLTVAAALRLALARP</sequence>
<evidence type="ECO:0000256" key="1">
    <source>
        <dbReference type="SAM" id="Phobius"/>
    </source>
</evidence>
<keyword evidence="1" id="KW-0812">Transmembrane</keyword>
<name>A0A6G7Y7D3_9ACTN</name>
<feature type="transmembrane region" description="Helical" evidence="1">
    <location>
        <begin position="72"/>
        <end position="93"/>
    </location>
</feature>
<dbReference type="EMBL" id="CP049865">
    <property type="protein sequence ID" value="QIK72527.1"/>
    <property type="molecule type" value="Genomic_DNA"/>
</dbReference>
<accession>A0A6G7Y7D3</accession>
<feature type="transmembrane region" description="Helical" evidence="1">
    <location>
        <begin position="148"/>
        <end position="165"/>
    </location>
</feature>
<feature type="transmembrane region" description="Helical" evidence="1">
    <location>
        <begin position="200"/>
        <end position="221"/>
    </location>
</feature>
<evidence type="ECO:0000313" key="3">
    <source>
        <dbReference type="EMBL" id="QIK72527.1"/>
    </source>
</evidence>
<organism evidence="3 4">
    <name type="scientific">Propioniciclava coleopterorum</name>
    <dbReference type="NCBI Taxonomy" id="2714937"/>
    <lineage>
        <taxon>Bacteria</taxon>
        <taxon>Bacillati</taxon>
        <taxon>Actinomycetota</taxon>
        <taxon>Actinomycetes</taxon>
        <taxon>Propionibacteriales</taxon>
        <taxon>Propionibacteriaceae</taxon>
        <taxon>Propioniciclava</taxon>
    </lineage>
</organism>
<keyword evidence="4" id="KW-1185">Reference proteome</keyword>
<feature type="domain" description="CAAX prenyl protease 2/Lysostaphin resistance protein A-like" evidence="2">
    <location>
        <begin position="119"/>
        <end position="211"/>
    </location>
</feature>
<dbReference type="GO" id="GO:0080120">
    <property type="term" value="P:CAAX-box protein maturation"/>
    <property type="evidence" value="ECO:0007669"/>
    <property type="project" value="UniProtKB-ARBA"/>
</dbReference>
<dbReference type="KEGG" id="prv:G7070_09910"/>
<proteinExistence type="predicted"/>
<dbReference type="AlphaFoldDB" id="A0A6G7Y7D3"/>
<gene>
    <name evidence="3" type="ORF">G7070_09910</name>
</gene>
<feature type="transmembrane region" description="Helical" evidence="1">
    <location>
        <begin position="177"/>
        <end position="193"/>
    </location>
</feature>
<keyword evidence="1" id="KW-1133">Transmembrane helix</keyword>
<dbReference type="GO" id="GO:0006508">
    <property type="term" value="P:proteolysis"/>
    <property type="evidence" value="ECO:0007669"/>
    <property type="project" value="UniProtKB-KW"/>
</dbReference>
<keyword evidence="3" id="KW-0482">Metalloprotease</keyword>
<dbReference type="GO" id="GO:0008237">
    <property type="term" value="F:metallopeptidase activity"/>
    <property type="evidence" value="ECO:0007669"/>
    <property type="project" value="UniProtKB-KW"/>
</dbReference>
<evidence type="ECO:0000259" key="2">
    <source>
        <dbReference type="Pfam" id="PF02517"/>
    </source>
</evidence>
<feature type="transmembrane region" description="Helical" evidence="1">
    <location>
        <begin position="105"/>
        <end position="127"/>
    </location>
</feature>
<keyword evidence="1" id="KW-0472">Membrane</keyword>
<keyword evidence="3" id="KW-0378">Hydrolase</keyword>
<protein>
    <submittedName>
        <fullName evidence="3">CPBP family intramembrane metalloprotease</fullName>
    </submittedName>
</protein>
<dbReference type="InterPro" id="IPR003675">
    <property type="entry name" value="Rce1/LyrA-like_dom"/>
</dbReference>
<dbReference type="RefSeq" id="WP_166233601.1">
    <property type="nucleotide sequence ID" value="NZ_CP049865.1"/>
</dbReference>
<feature type="transmembrane region" description="Helical" evidence="1">
    <location>
        <begin position="27"/>
        <end position="51"/>
    </location>
</feature>
<keyword evidence="3" id="KW-0645">Protease</keyword>
<evidence type="ECO:0000313" key="4">
    <source>
        <dbReference type="Proteomes" id="UP000501058"/>
    </source>
</evidence>
<feature type="transmembrane region" description="Helical" evidence="1">
    <location>
        <begin position="227"/>
        <end position="247"/>
    </location>
</feature>
<dbReference type="Proteomes" id="UP000501058">
    <property type="component" value="Chromosome"/>
</dbReference>
<reference evidence="3 4" key="1">
    <citation type="submission" date="2020-03" db="EMBL/GenBank/DDBJ databases">
        <title>Propioniciclava sp. nov., isolated from Hydrophilus acuminatus.</title>
        <authorList>
            <person name="Hyun D.-W."/>
            <person name="Bae J.-W."/>
        </authorList>
    </citation>
    <scope>NUCLEOTIDE SEQUENCE [LARGE SCALE GENOMIC DNA]</scope>
    <source>
        <strain evidence="3 4">HDW11</strain>
    </source>
</reference>
<dbReference type="Pfam" id="PF02517">
    <property type="entry name" value="Rce1-like"/>
    <property type="match status" value="1"/>
</dbReference>